<sequence>MYDDGATLLSLAPELVYAIAERVSKRDRRRLRLTCKHLCDILESQVLHTIYFGIQYNDHSEGIARLQSLAATKDFSRGLSQWGRHLHIKPIHIALALEDGPDVLAREELIRTCIRNALDALQNLKSVTWTPGKKDKAWTHEIIMDFLTSRPSLQMFQVHHKYLRVPVPLYRMQDLQEVIFIGFTSRRRVSPETYNDLARLVASPAGQLTKLSVVYTSLHQIFQFLTPKAEPPRLKDLRMTRSFIKLDSFTIPHLRHLTCLHLLHMKDPDASEDSDISDGSTLESPGGLKNREYRKGSQLSDFWSDLRLARIYLKEISIDDINTGLLGYLACYTGLTKLVVTRRFPSSFLPGSDALATLFFAKGLPSHGKTLEELTIDPHFKDCWCLGEDSMPAFSTCTGLRILKVCISTADLPRARASSHIMEKILDMVSIHMPRLSQLSISPSTAGAFHFSGPRKIYSLNMAAAQPAIDCLLEYPIPLSTIVQFPSVIIWSRRFDPNFVPQSPNELAAGDRSRLRYQEVKEMIYDEE</sequence>
<name>A0A0C3CJJ1_HEBCY</name>
<evidence type="ECO:0000313" key="3">
    <source>
        <dbReference type="Proteomes" id="UP000053424"/>
    </source>
</evidence>
<evidence type="ECO:0000256" key="1">
    <source>
        <dbReference type="SAM" id="MobiDB-lite"/>
    </source>
</evidence>
<dbReference type="OrthoDB" id="3541472at2759"/>
<reference evidence="3" key="2">
    <citation type="submission" date="2015-01" db="EMBL/GenBank/DDBJ databases">
        <title>Evolutionary Origins and Diversification of the Mycorrhizal Mutualists.</title>
        <authorList>
            <consortium name="DOE Joint Genome Institute"/>
            <consortium name="Mycorrhizal Genomics Consortium"/>
            <person name="Kohler A."/>
            <person name="Kuo A."/>
            <person name="Nagy L.G."/>
            <person name="Floudas D."/>
            <person name="Copeland A."/>
            <person name="Barry K.W."/>
            <person name="Cichocki N."/>
            <person name="Veneault-Fourrey C."/>
            <person name="LaButti K."/>
            <person name="Lindquist E.A."/>
            <person name="Lipzen A."/>
            <person name="Lundell T."/>
            <person name="Morin E."/>
            <person name="Murat C."/>
            <person name="Riley R."/>
            <person name="Ohm R."/>
            <person name="Sun H."/>
            <person name="Tunlid A."/>
            <person name="Henrissat B."/>
            <person name="Grigoriev I.V."/>
            <person name="Hibbett D.S."/>
            <person name="Martin F."/>
        </authorList>
    </citation>
    <scope>NUCLEOTIDE SEQUENCE [LARGE SCALE GENOMIC DNA]</scope>
    <source>
        <strain evidence="3">h7</strain>
    </source>
</reference>
<accession>A0A0C3CJJ1</accession>
<dbReference type="HOGENOM" id="CLU_024210_0_0_1"/>
<dbReference type="AlphaFoldDB" id="A0A0C3CJJ1"/>
<organism evidence="2 3">
    <name type="scientific">Hebeloma cylindrosporum</name>
    <dbReference type="NCBI Taxonomy" id="76867"/>
    <lineage>
        <taxon>Eukaryota</taxon>
        <taxon>Fungi</taxon>
        <taxon>Dikarya</taxon>
        <taxon>Basidiomycota</taxon>
        <taxon>Agaricomycotina</taxon>
        <taxon>Agaricomycetes</taxon>
        <taxon>Agaricomycetidae</taxon>
        <taxon>Agaricales</taxon>
        <taxon>Agaricineae</taxon>
        <taxon>Hymenogastraceae</taxon>
        <taxon>Hebeloma</taxon>
    </lineage>
</organism>
<protein>
    <submittedName>
        <fullName evidence="2">Uncharacterized protein</fullName>
    </submittedName>
</protein>
<feature type="region of interest" description="Disordered" evidence="1">
    <location>
        <begin position="271"/>
        <end position="290"/>
    </location>
</feature>
<dbReference type="SUPFAM" id="SSF52047">
    <property type="entry name" value="RNI-like"/>
    <property type="match status" value="1"/>
</dbReference>
<dbReference type="STRING" id="686832.A0A0C3CJJ1"/>
<dbReference type="EMBL" id="KN831774">
    <property type="protein sequence ID" value="KIM43931.1"/>
    <property type="molecule type" value="Genomic_DNA"/>
</dbReference>
<proteinExistence type="predicted"/>
<keyword evidence="3" id="KW-1185">Reference proteome</keyword>
<reference evidence="2 3" key="1">
    <citation type="submission" date="2014-04" db="EMBL/GenBank/DDBJ databases">
        <authorList>
            <consortium name="DOE Joint Genome Institute"/>
            <person name="Kuo A."/>
            <person name="Gay G."/>
            <person name="Dore J."/>
            <person name="Kohler A."/>
            <person name="Nagy L.G."/>
            <person name="Floudas D."/>
            <person name="Copeland A."/>
            <person name="Barry K.W."/>
            <person name="Cichocki N."/>
            <person name="Veneault-Fourrey C."/>
            <person name="LaButti K."/>
            <person name="Lindquist E.A."/>
            <person name="Lipzen A."/>
            <person name="Lundell T."/>
            <person name="Morin E."/>
            <person name="Murat C."/>
            <person name="Sun H."/>
            <person name="Tunlid A."/>
            <person name="Henrissat B."/>
            <person name="Grigoriev I.V."/>
            <person name="Hibbett D.S."/>
            <person name="Martin F."/>
            <person name="Nordberg H.P."/>
            <person name="Cantor M.N."/>
            <person name="Hua S.X."/>
        </authorList>
    </citation>
    <scope>NUCLEOTIDE SEQUENCE [LARGE SCALE GENOMIC DNA]</scope>
    <source>
        <strain evidence="3">h7</strain>
    </source>
</reference>
<evidence type="ECO:0000313" key="2">
    <source>
        <dbReference type="EMBL" id="KIM43931.1"/>
    </source>
</evidence>
<dbReference type="Proteomes" id="UP000053424">
    <property type="component" value="Unassembled WGS sequence"/>
</dbReference>
<gene>
    <name evidence="2" type="ORF">M413DRAFT_25443</name>
</gene>